<organism evidence="3 4">
    <name type="scientific">Aplysia californica</name>
    <name type="common">California sea hare</name>
    <dbReference type="NCBI Taxonomy" id="6500"/>
    <lineage>
        <taxon>Eukaryota</taxon>
        <taxon>Metazoa</taxon>
        <taxon>Spiralia</taxon>
        <taxon>Lophotrochozoa</taxon>
        <taxon>Mollusca</taxon>
        <taxon>Gastropoda</taxon>
        <taxon>Heterobranchia</taxon>
        <taxon>Euthyneura</taxon>
        <taxon>Tectipleura</taxon>
        <taxon>Aplysiida</taxon>
        <taxon>Aplysioidea</taxon>
        <taxon>Aplysiidae</taxon>
        <taxon>Aplysia</taxon>
    </lineage>
</organism>
<dbReference type="GeneID" id="101858277"/>
<dbReference type="Proteomes" id="UP000694888">
    <property type="component" value="Unplaced"/>
</dbReference>
<dbReference type="RefSeq" id="XP_005100106.1">
    <property type="nucleotide sequence ID" value="XM_005100049.3"/>
</dbReference>
<feature type="compositionally biased region" description="Basic and acidic residues" evidence="1">
    <location>
        <begin position="268"/>
        <end position="301"/>
    </location>
</feature>
<feature type="compositionally biased region" description="Basic and acidic residues" evidence="1">
    <location>
        <begin position="213"/>
        <end position="233"/>
    </location>
</feature>
<keyword evidence="2" id="KW-0732">Signal</keyword>
<protein>
    <submittedName>
        <fullName evidence="4">ABC transporter F family member 4</fullName>
    </submittedName>
</protein>
<feature type="compositionally biased region" description="Acidic residues" evidence="1">
    <location>
        <begin position="158"/>
        <end position="170"/>
    </location>
</feature>
<feature type="compositionally biased region" description="Basic and acidic residues" evidence="1">
    <location>
        <begin position="181"/>
        <end position="199"/>
    </location>
</feature>
<accession>A0ABM0JRV5</accession>
<evidence type="ECO:0000256" key="1">
    <source>
        <dbReference type="SAM" id="MobiDB-lite"/>
    </source>
</evidence>
<sequence length="384" mass="42675">MNLKISVALVVTLSVLTELAVAAKGGKSKKDGDLKSKANSIKEVFMKLWPACRRSAVPMEGNGLQQKKKQAIPQPIPEPWFGICKMLLEMEDRTIIEPPLNIDNCKGENNEINSNRRDREKKGENDGEKKKKPGKERPKDGKGQEKRKGGRKGGKETDDGEDTDFNDDGTDQSLAGPKRKGGNEKKTQRKEERKGKRAENNSGKGSADQQEIGFKKESGEESDKERKKTDGKKPGRKGKGEKRAKTLDGNEDGNANSAIEPLLPQPPKKQDRPKGNDESNRRRDQNMGDNGEEGKKGARKEDRRKKKGQDSGDNADGRNAVNALPLSPDATTEGEEGLQTQDQNKKKERKEKKSERKKERKNKGKNQGGAKRAKEENNISEIQF</sequence>
<reference evidence="4" key="1">
    <citation type="submission" date="2025-08" db="UniProtKB">
        <authorList>
            <consortium name="RefSeq"/>
        </authorList>
    </citation>
    <scope>IDENTIFICATION</scope>
</reference>
<feature type="compositionally biased region" description="Polar residues" evidence="1">
    <location>
        <begin position="200"/>
        <end position="209"/>
    </location>
</feature>
<feature type="chain" id="PRO_5046176876" evidence="2">
    <location>
        <begin position="23"/>
        <end position="384"/>
    </location>
</feature>
<feature type="signal peptide" evidence="2">
    <location>
        <begin position="1"/>
        <end position="22"/>
    </location>
</feature>
<evidence type="ECO:0000256" key="2">
    <source>
        <dbReference type="SAM" id="SignalP"/>
    </source>
</evidence>
<evidence type="ECO:0000313" key="3">
    <source>
        <dbReference type="Proteomes" id="UP000694888"/>
    </source>
</evidence>
<feature type="compositionally biased region" description="Basic and acidic residues" evidence="1">
    <location>
        <begin position="105"/>
        <end position="157"/>
    </location>
</feature>
<gene>
    <name evidence="4" type="primary">LOC101858277</name>
</gene>
<feature type="region of interest" description="Disordered" evidence="1">
    <location>
        <begin position="99"/>
        <end position="384"/>
    </location>
</feature>
<name>A0ABM0JRV5_APLCA</name>
<keyword evidence="3" id="KW-1185">Reference proteome</keyword>
<evidence type="ECO:0000313" key="4">
    <source>
        <dbReference type="RefSeq" id="XP_005100106.1"/>
    </source>
</evidence>
<proteinExistence type="predicted"/>